<gene>
    <name evidence="5" type="primary">xerC_4</name>
    <name evidence="5" type="ORF">PAECIP111892_03131</name>
</gene>
<dbReference type="PANTHER" id="PTHR30349:SF41">
    <property type="entry name" value="INTEGRASE_RECOMBINASE PROTEIN MJ0367-RELATED"/>
    <property type="match status" value="1"/>
</dbReference>
<dbReference type="Proteomes" id="UP000838324">
    <property type="component" value="Unassembled WGS sequence"/>
</dbReference>
<dbReference type="InterPro" id="IPR013762">
    <property type="entry name" value="Integrase-like_cat_sf"/>
</dbReference>
<feature type="domain" description="Tyr recombinase" evidence="4">
    <location>
        <begin position="185"/>
        <end position="364"/>
    </location>
</feature>
<dbReference type="RefSeq" id="WP_236334638.1">
    <property type="nucleotide sequence ID" value="NZ_CAKMMG010000003.1"/>
</dbReference>
<evidence type="ECO:0000256" key="1">
    <source>
        <dbReference type="ARBA" id="ARBA00008857"/>
    </source>
</evidence>
<accession>A0ABM9CA59</accession>
<dbReference type="Pfam" id="PF00589">
    <property type="entry name" value="Phage_integrase"/>
    <property type="match status" value="1"/>
</dbReference>
<evidence type="ECO:0000313" key="6">
    <source>
        <dbReference type="Proteomes" id="UP000838324"/>
    </source>
</evidence>
<keyword evidence="2" id="KW-0238">DNA-binding</keyword>
<evidence type="ECO:0000259" key="4">
    <source>
        <dbReference type="PROSITE" id="PS51898"/>
    </source>
</evidence>
<dbReference type="InterPro" id="IPR050090">
    <property type="entry name" value="Tyrosine_recombinase_XerCD"/>
</dbReference>
<evidence type="ECO:0000256" key="2">
    <source>
        <dbReference type="ARBA" id="ARBA00023125"/>
    </source>
</evidence>
<dbReference type="EMBL" id="CAKMMG010000003">
    <property type="protein sequence ID" value="CAH1208552.1"/>
    <property type="molecule type" value="Genomic_DNA"/>
</dbReference>
<keyword evidence="6" id="KW-1185">Reference proteome</keyword>
<evidence type="ECO:0000313" key="5">
    <source>
        <dbReference type="EMBL" id="CAH1208552.1"/>
    </source>
</evidence>
<dbReference type="PROSITE" id="PS51898">
    <property type="entry name" value="TYR_RECOMBINASE"/>
    <property type="match status" value="1"/>
</dbReference>
<dbReference type="PANTHER" id="PTHR30349">
    <property type="entry name" value="PHAGE INTEGRASE-RELATED"/>
    <property type="match status" value="1"/>
</dbReference>
<dbReference type="SUPFAM" id="SSF56349">
    <property type="entry name" value="DNA breaking-rejoining enzymes"/>
    <property type="match status" value="1"/>
</dbReference>
<dbReference type="InterPro" id="IPR011010">
    <property type="entry name" value="DNA_brk_join_enz"/>
</dbReference>
<organism evidence="5 6">
    <name type="scientific">Paenibacillus auburnensis</name>
    <dbReference type="NCBI Taxonomy" id="2905649"/>
    <lineage>
        <taxon>Bacteria</taxon>
        <taxon>Bacillati</taxon>
        <taxon>Bacillota</taxon>
        <taxon>Bacilli</taxon>
        <taxon>Bacillales</taxon>
        <taxon>Paenibacillaceae</taxon>
        <taxon>Paenibacillus</taxon>
    </lineage>
</organism>
<name>A0ABM9CA59_9BACL</name>
<proteinExistence type="inferred from homology"/>
<evidence type="ECO:0000256" key="3">
    <source>
        <dbReference type="ARBA" id="ARBA00023172"/>
    </source>
</evidence>
<sequence>MQIIKNIQTEDDLLLKKIQVKTLIEIFNKNEFKDTSGFLEQIFNSIIKKKESKIKGTPFVRTLRPRNNNIPILENYITYYSNQGYAKSTLDNQTAAIKMFLSFLCRLHPEISPLMSTTDMNRLTKTMVIAYETYLEEQLYSGHIKKCTVNIYLDAIKKFLKMLSNISSLNISYTVPDRLKAQGKRNNDYIEVEEIKSFVDTLVLSKNTMKFRNLSIVLLVMETGCRPIEVKHIKISDFKSTERQIQLYSKKSGHRTLKISKDLCDLIMRHLEIRLTYNTDNDFLFVNIFGEQFKDPSSIFNVYSTHKIGGKHITANGLRHTYATNALDNGNDFDEVSASMGHKHRCSTEWYIHRSVKKLLNKSLPHNPIIRFSKEGK</sequence>
<dbReference type="InterPro" id="IPR010998">
    <property type="entry name" value="Integrase_recombinase_N"/>
</dbReference>
<dbReference type="InterPro" id="IPR002104">
    <property type="entry name" value="Integrase_catalytic"/>
</dbReference>
<dbReference type="Gene3D" id="1.10.443.10">
    <property type="entry name" value="Intergrase catalytic core"/>
    <property type="match status" value="1"/>
</dbReference>
<dbReference type="CDD" id="cd00397">
    <property type="entry name" value="DNA_BRE_C"/>
    <property type="match status" value="1"/>
</dbReference>
<comment type="similarity">
    <text evidence="1">Belongs to the 'phage' integrase family.</text>
</comment>
<protein>
    <submittedName>
        <fullName evidence="5">Tyrosine recombinase XerC</fullName>
    </submittedName>
</protein>
<dbReference type="Gene3D" id="1.10.150.130">
    <property type="match status" value="1"/>
</dbReference>
<comment type="caution">
    <text evidence="5">The sequence shown here is derived from an EMBL/GenBank/DDBJ whole genome shotgun (WGS) entry which is preliminary data.</text>
</comment>
<keyword evidence="3" id="KW-0233">DNA recombination</keyword>
<reference evidence="5" key="1">
    <citation type="submission" date="2022-01" db="EMBL/GenBank/DDBJ databases">
        <authorList>
            <person name="Criscuolo A."/>
        </authorList>
    </citation>
    <scope>NUCLEOTIDE SEQUENCE</scope>
    <source>
        <strain evidence="5">CIP111892</strain>
    </source>
</reference>